<evidence type="ECO:0000259" key="3">
    <source>
        <dbReference type="Pfam" id="PF17806"/>
    </source>
</evidence>
<dbReference type="PANTHER" id="PTHR13847">
    <property type="entry name" value="SARCOSINE DEHYDROGENASE-RELATED"/>
    <property type="match status" value="1"/>
</dbReference>
<dbReference type="Pfam" id="PF01266">
    <property type="entry name" value="DAO"/>
    <property type="match status" value="1"/>
</dbReference>
<dbReference type="Gene3D" id="3.30.9.10">
    <property type="entry name" value="D-Amino Acid Oxidase, subunit A, domain 2"/>
    <property type="match status" value="1"/>
</dbReference>
<feature type="domain" description="SoxA A3" evidence="3">
    <location>
        <begin position="2"/>
        <end position="84"/>
    </location>
</feature>
<evidence type="ECO:0000259" key="2">
    <source>
        <dbReference type="Pfam" id="PF01266"/>
    </source>
</evidence>
<reference evidence="5" key="1">
    <citation type="journal article" date="2020" name="Appl. Environ. Microbiol.">
        <title>Diazotrophic Anaeromyxobacter Isolates from Soils.</title>
        <authorList>
            <person name="Masuda Y."/>
            <person name="Yamanaka H."/>
            <person name="Xu Z.X."/>
            <person name="Shiratori Y."/>
            <person name="Aono T."/>
            <person name="Amachi S."/>
            <person name="Senoo K."/>
            <person name="Itoh H."/>
        </authorList>
    </citation>
    <scope>NUCLEOTIDE SEQUENCE [LARGE SCALE GENOMIC DNA]</scope>
    <source>
        <strain evidence="5">R267</strain>
    </source>
</reference>
<keyword evidence="5" id="KW-1185">Reference proteome</keyword>
<evidence type="ECO:0008006" key="6">
    <source>
        <dbReference type="Google" id="ProtNLM"/>
    </source>
</evidence>
<dbReference type="SUPFAM" id="SSF51905">
    <property type="entry name" value="FAD/NAD(P)-binding domain"/>
    <property type="match status" value="1"/>
</dbReference>
<dbReference type="InterPro" id="IPR036188">
    <property type="entry name" value="FAD/NAD-bd_sf"/>
</dbReference>
<feature type="domain" description="FAD dependent oxidoreductase" evidence="2">
    <location>
        <begin position="118"/>
        <end position="460"/>
    </location>
</feature>
<protein>
    <recommendedName>
        <fullName evidence="6">FAD dependent oxidoreductase</fullName>
    </recommendedName>
</protein>
<sequence length="491" mass="53070">MARSFICRCEDATVDDVRRAFEKGYRDLESVKRYTGLGTGPCQGKTCLAVAARELLRLGATPAEVLPFTVRPPLEPTSFAALAALDPAGLSLEAGVPVPVPPPAAPRPSAALPARAQVVIVGGGIMGLGLAYNLCRRGMKDVVLIEKGYLTAGASGRNGGGVRAQWTTPTMIRLARRSLEIGERFASEMGINVWFRRGGYLFLAPSRAQAARIEKNAEIHARNGLRTRVLTPAEAKEVVPELDERTFLAASWNPDDAVVFPWPYVWGYAARAEALGAKVLTFTRVTGFERDGKRLTAVETDHGRIACEVVVNAAGAWSPEIAALAGVKLPNEPERHEICVTEPLKPWLGPMVSNLGSGLYFSQSLRGEIVGGMGDPAEPRGIDTRSTLRFLARYARAITECIPKTAGLKVMRQWAGCYDVTPDNNPILGAAGYENFLQLNGFVGHGFMMAPAVTELMANWMAGDPPDEIFERFTLDRFEKGEVGGEDFIIG</sequence>
<dbReference type="GO" id="GO:0005737">
    <property type="term" value="C:cytoplasm"/>
    <property type="evidence" value="ECO:0007669"/>
    <property type="project" value="TreeGrafter"/>
</dbReference>
<dbReference type="Pfam" id="PF17806">
    <property type="entry name" value="SO_alpha_A3"/>
    <property type="match status" value="1"/>
</dbReference>
<comment type="caution">
    <text evidence="4">The sequence shown here is derived from an EMBL/GenBank/DDBJ whole genome shotgun (WGS) entry which is preliminary data.</text>
</comment>
<evidence type="ECO:0000313" key="4">
    <source>
        <dbReference type="EMBL" id="GEJ58986.1"/>
    </source>
</evidence>
<dbReference type="InterPro" id="IPR041854">
    <property type="entry name" value="BFD-like_2Fe2S-bd_dom_sf"/>
</dbReference>
<organism evidence="4 5">
    <name type="scientific">Anaeromyxobacter diazotrophicus</name>
    <dbReference type="NCBI Taxonomy" id="2590199"/>
    <lineage>
        <taxon>Bacteria</taxon>
        <taxon>Pseudomonadati</taxon>
        <taxon>Myxococcota</taxon>
        <taxon>Myxococcia</taxon>
        <taxon>Myxococcales</taxon>
        <taxon>Cystobacterineae</taxon>
        <taxon>Anaeromyxobacteraceae</taxon>
        <taxon>Anaeromyxobacter</taxon>
    </lineage>
</organism>
<dbReference type="GO" id="GO:0016491">
    <property type="term" value="F:oxidoreductase activity"/>
    <property type="evidence" value="ECO:0007669"/>
    <property type="project" value="UniProtKB-KW"/>
</dbReference>
<dbReference type="AlphaFoldDB" id="A0A7I9VRC9"/>
<name>A0A7I9VRC9_9BACT</name>
<proteinExistence type="predicted"/>
<evidence type="ECO:0000313" key="5">
    <source>
        <dbReference type="Proteomes" id="UP000503640"/>
    </source>
</evidence>
<dbReference type="EMBL" id="BJTG01000009">
    <property type="protein sequence ID" value="GEJ58986.1"/>
    <property type="molecule type" value="Genomic_DNA"/>
</dbReference>
<dbReference type="InterPro" id="IPR041117">
    <property type="entry name" value="SoxA_A3"/>
</dbReference>
<dbReference type="Gene3D" id="1.10.10.1100">
    <property type="entry name" value="BFD-like [2Fe-2S]-binding domain"/>
    <property type="match status" value="1"/>
</dbReference>
<dbReference type="PANTHER" id="PTHR13847:SF287">
    <property type="entry name" value="FAD-DEPENDENT OXIDOREDUCTASE DOMAIN-CONTAINING PROTEIN 1"/>
    <property type="match status" value="1"/>
</dbReference>
<accession>A0A7I9VRC9</accession>
<dbReference type="Gene3D" id="3.50.50.60">
    <property type="entry name" value="FAD/NAD(P)-binding domain"/>
    <property type="match status" value="1"/>
</dbReference>
<dbReference type="RefSeq" id="WP_176068025.1">
    <property type="nucleotide sequence ID" value="NZ_BJTG01000009.1"/>
</dbReference>
<keyword evidence="1" id="KW-0560">Oxidoreductase</keyword>
<dbReference type="InterPro" id="IPR006076">
    <property type="entry name" value="FAD-dep_OxRdtase"/>
</dbReference>
<evidence type="ECO:0000256" key="1">
    <source>
        <dbReference type="ARBA" id="ARBA00023002"/>
    </source>
</evidence>
<gene>
    <name evidence="4" type="ORF">AMYX_37270</name>
</gene>
<dbReference type="Proteomes" id="UP000503640">
    <property type="component" value="Unassembled WGS sequence"/>
</dbReference>